<evidence type="ECO:0000313" key="1">
    <source>
        <dbReference type="EMBL" id="KAJ9065166.1"/>
    </source>
</evidence>
<organism evidence="1 2">
    <name type="scientific">Entomophthora muscae</name>
    <dbReference type="NCBI Taxonomy" id="34485"/>
    <lineage>
        <taxon>Eukaryota</taxon>
        <taxon>Fungi</taxon>
        <taxon>Fungi incertae sedis</taxon>
        <taxon>Zoopagomycota</taxon>
        <taxon>Entomophthoromycotina</taxon>
        <taxon>Entomophthoromycetes</taxon>
        <taxon>Entomophthorales</taxon>
        <taxon>Entomophthoraceae</taxon>
        <taxon>Entomophthora</taxon>
    </lineage>
</organism>
<dbReference type="Proteomes" id="UP001165960">
    <property type="component" value="Unassembled WGS sequence"/>
</dbReference>
<dbReference type="EMBL" id="QTSX02004374">
    <property type="protein sequence ID" value="KAJ9065166.1"/>
    <property type="molecule type" value="Genomic_DNA"/>
</dbReference>
<evidence type="ECO:0000313" key="2">
    <source>
        <dbReference type="Proteomes" id="UP001165960"/>
    </source>
</evidence>
<proteinExistence type="predicted"/>
<keyword evidence="2" id="KW-1185">Reference proteome</keyword>
<accession>A0ACC2SSL7</accession>
<gene>
    <name evidence="1" type="ORF">DSO57_1022578</name>
</gene>
<sequence>MRKRQNLLSSQVTEKPLTAISNNSSPKIDPDLTAKELPDEETSLMDPVTSPERYLPDKEELNKDLLNQVLSVNAVTRKQVIHTEALLFCEAIETVSTFMLNNFHIPLVK</sequence>
<protein>
    <submittedName>
        <fullName evidence="1">Uncharacterized protein</fullName>
    </submittedName>
</protein>
<reference evidence="1" key="1">
    <citation type="submission" date="2022-04" db="EMBL/GenBank/DDBJ databases">
        <title>Genome of the entomopathogenic fungus Entomophthora muscae.</title>
        <authorList>
            <person name="Elya C."/>
            <person name="Lovett B.R."/>
            <person name="Lee E."/>
            <person name="Macias A.M."/>
            <person name="Hajek A.E."/>
            <person name="De Bivort B.L."/>
            <person name="Kasson M.T."/>
            <person name="De Fine Licht H.H."/>
            <person name="Stajich J.E."/>
        </authorList>
    </citation>
    <scope>NUCLEOTIDE SEQUENCE</scope>
    <source>
        <strain evidence="1">Berkeley</strain>
    </source>
</reference>
<comment type="caution">
    <text evidence="1">The sequence shown here is derived from an EMBL/GenBank/DDBJ whole genome shotgun (WGS) entry which is preliminary data.</text>
</comment>
<name>A0ACC2SSL7_9FUNG</name>